<dbReference type="AlphaFoldDB" id="A0A165CNR2"/>
<sequence length="160" mass="18057">MHIQTHKRPAGVRKDMLEVYLCPDARVDLDVNWAAPCLINLPPNFTGKVDLHVAKRDTVTIEHALKPRTRVLNEERGVQLLWIGEYTPGTEESEFDHCFVRTQGGITLGVWEEDPEFRMENGAIWMPEGTGGEVMEKFKSVAGRSLPNGLMRGLMGRQKS</sequence>
<organism evidence="1 2">
    <name type="scientific">Calocera cornea HHB12733</name>
    <dbReference type="NCBI Taxonomy" id="1353952"/>
    <lineage>
        <taxon>Eukaryota</taxon>
        <taxon>Fungi</taxon>
        <taxon>Dikarya</taxon>
        <taxon>Basidiomycota</taxon>
        <taxon>Agaricomycotina</taxon>
        <taxon>Dacrymycetes</taxon>
        <taxon>Dacrymycetales</taxon>
        <taxon>Dacrymycetaceae</taxon>
        <taxon>Calocera</taxon>
    </lineage>
</organism>
<dbReference type="EMBL" id="KV424125">
    <property type="protein sequence ID" value="KZT51113.1"/>
    <property type="molecule type" value="Genomic_DNA"/>
</dbReference>
<name>A0A165CNR2_9BASI</name>
<accession>A0A165CNR2</accession>
<reference evidence="1 2" key="1">
    <citation type="journal article" date="2016" name="Mol. Biol. Evol.">
        <title>Comparative Genomics of Early-Diverging Mushroom-Forming Fungi Provides Insights into the Origins of Lignocellulose Decay Capabilities.</title>
        <authorList>
            <person name="Nagy L.G."/>
            <person name="Riley R."/>
            <person name="Tritt A."/>
            <person name="Adam C."/>
            <person name="Daum C."/>
            <person name="Floudas D."/>
            <person name="Sun H."/>
            <person name="Yadav J.S."/>
            <person name="Pangilinan J."/>
            <person name="Larsson K.H."/>
            <person name="Matsuura K."/>
            <person name="Barry K."/>
            <person name="Labutti K."/>
            <person name="Kuo R."/>
            <person name="Ohm R.A."/>
            <person name="Bhattacharya S.S."/>
            <person name="Shirouzu T."/>
            <person name="Yoshinaga Y."/>
            <person name="Martin F.M."/>
            <person name="Grigoriev I.V."/>
            <person name="Hibbett D.S."/>
        </authorList>
    </citation>
    <scope>NUCLEOTIDE SEQUENCE [LARGE SCALE GENOMIC DNA]</scope>
    <source>
        <strain evidence="1 2">HHB12733</strain>
    </source>
</reference>
<dbReference type="InParanoid" id="A0A165CNR2"/>
<dbReference type="OrthoDB" id="2593559at2759"/>
<keyword evidence="2" id="KW-1185">Reference proteome</keyword>
<evidence type="ECO:0000313" key="2">
    <source>
        <dbReference type="Proteomes" id="UP000076842"/>
    </source>
</evidence>
<evidence type="ECO:0000313" key="1">
    <source>
        <dbReference type="EMBL" id="KZT51113.1"/>
    </source>
</evidence>
<proteinExistence type="predicted"/>
<gene>
    <name evidence="1" type="ORF">CALCODRAFT_503928</name>
</gene>
<protein>
    <submittedName>
        <fullName evidence="1">Uncharacterized protein</fullName>
    </submittedName>
</protein>
<dbReference type="Proteomes" id="UP000076842">
    <property type="component" value="Unassembled WGS sequence"/>
</dbReference>